<name>A0ABM4DLM6_HYDVU</name>
<keyword evidence="1" id="KW-1185">Reference proteome</keyword>
<dbReference type="Proteomes" id="UP001652625">
    <property type="component" value="Chromosome 15"/>
</dbReference>
<dbReference type="InterPro" id="IPR004244">
    <property type="entry name" value="Transposase_22"/>
</dbReference>
<reference evidence="2" key="1">
    <citation type="submission" date="2025-08" db="UniProtKB">
        <authorList>
            <consortium name="RefSeq"/>
        </authorList>
    </citation>
    <scope>IDENTIFICATION</scope>
</reference>
<accession>A0ABM4DLM6</accession>
<dbReference type="GeneID" id="136091673"/>
<dbReference type="PANTHER" id="PTHR11505">
    <property type="entry name" value="L1 TRANSPOSABLE ELEMENT-RELATED"/>
    <property type="match status" value="1"/>
</dbReference>
<proteinExistence type="predicted"/>
<organism evidence="1 2">
    <name type="scientific">Hydra vulgaris</name>
    <name type="common">Hydra</name>
    <name type="synonym">Hydra attenuata</name>
    <dbReference type="NCBI Taxonomy" id="6087"/>
    <lineage>
        <taxon>Eukaryota</taxon>
        <taxon>Metazoa</taxon>
        <taxon>Cnidaria</taxon>
        <taxon>Hydrozoa</taxon>
        <taxon>Hydroidolina</taxon>
        <taxon>Anthoathecata</taxon>
        <taxon>Aplanulata</taxon>
        <taxon>Hydridae</taxon>
        <taxon>Hydra</taxon>
    </lineage>
</organism>
<evidence type="ECO:0000313" key="1">
    <source>
        <dbReference type="Proteomes" id="UP001652625"/>
    </source>
</evidence>
<dbReference type="Gene3D" id="3.30.70.1820">
    <property type="entry name" value="L1 transposable element, RRM domain"/>
    <property type="match status" value="1"/>
</dbReference>
<evidence type="ECO:0000313" key="2">
    <source>
        <dbReference type="RefSeq" id="XP_065675453.1"/>
    </source>
</evidence>
<gene>
    <name evidence="2" type="primary">LOC136091673</name>
</gene>
<protein>
    <submittedName>
        <fullName evidence="2">Uncharacterized protein LOC136091673</fullName>
    </submittedName>
</protein>
<dbReference type="RefSeq" id="XP_065675453.1">
    <property type="nucleotide sequence ID" value="XM_065819381.1"/>
</dbReference>
<sequence>MCLAADCSDIIKAIQTNEKIITDKFEVVKKKTKELSIKMKDNSDILKIKSKLREMEDRSQRNNLRIEGIKENENENWRVSESKVQKLFEDILGLKDIKIERAHRTGLRSTHKIRPIVVKLLNYKDKVVILKQAKNLKGKNIFINKDYCAETTIIRKQLREQLKIEREGGNYAVILYDKLIIRNWTPKENFYCLNSYFKMETNLLPNFNSKNNTSNDNDINKIKAFLINKNILLENNLESNISFYKDGEGMENIITVQTFQH</sequence>